<dbReference type="Proteomes" id="UP000887579">
    <property type="component" value="Unplaced"/>
</dbReference>
<protein>
    <submittedName>
        <fullName evidence="2">Uncharacterized protein</fullName>
    </submittedName>
</protein>
<dbReference type="WBParaSite" id="ES5_v2.g25432.t1">
    <property type="protein sequence ID" value="ES5_v2.g25432.t1"/>
    <property type="gene ID" value="ES5_v2.g25432"/>
</dbReference>
<proteinExistence type="predicted"/>
<evidence type="ECO:0000313" key="2">
    <source>
        <dbReference type="WBParaSite" id="ES5_v2.g25432.t1"/>
    </source>
</evidence>
<reference evidence="2" key="1">
    <citation type="submission" date="2022-11" db="UniProtKB">
        <authorList>
            <consortium name="WormBaseParasite"/>
        </authorList>
    </citation>
    <scope>IDENTIFICATION</scope>
</reference>
<organism evidence="1 2">
    <name type="scientific">Panagrolaimus sp. ES5</name>
    <dbReference type="NCBI Taxonomy" id="591445"/>
    <lineage>
        <taxon>Eukaryota</taxon>
        <taxon>Metazoa</taxon>
        <taxon>Ecdysozoa</taxon>
        <taxon>Nematoda</taxon>
        <taxon>Chromadorea</taxon>
        <taxon>Rhabditida</taxon>
        <taxon>Tylenchina</taxon>
        <taxon>Panagrolaimomorpha</taxon>
        <taxon>Panagrolaimoidea</taxon>
        <taxon>Panagrolaimidae</taxon>
        <taxon>Panagrolaimus</taxon>
    </lineage>
</organism>
<accession>A0AC34G6U9</accession>
<sequence length="153" mass="17780">RGRLAEEIRSLIVEAAYLLRHSIGYADVYTPVAEQFRKFLKVYKNREQSVLFKKVFSVLKIHFEKVELLINAREIDIQSFANLDDFAKAVDGVTDDLNKCYVALKKAEANVEEEKMNGDEKVDVKEGKKKLEKMKKKKNQHMKKKFLKKKVSA</sequence>
<name>A0AC34G6U9_9BILA</name>
<evidence type="ECO:0000313" key="1">
    <source>
        <dbReference type="Proteomes" id="UP000887579"/>
    </source>
</evidence>